<dbReference type="InterPro" id="IPR011990">
    <property type="entry name" value="TPR-like_helical_dom_sf"/>
</dbReference>
<accession>A0A4U8WAZ9</accession>
<feature type="domain" description="HTH cro/C1-type" evidence="1">
    <location>
        <begin position="14"/>
        <end position="47"/>
    </location>
</feature>
<gene>
    <name evidence="2" type="ORF">FEK35_26225</name>
    <name evidence="3" type="ORF">NCTC10797_02717</name>
</gene>
<reference evidence="2 5" key="2">
    <citation type="submission" date="2019-05" db="EMBL/GenBank/DDBJ databases">
        <title>Genomes sequences of two Nocardia cyriacigeorgica environmental isolates, type strains Nocardia asteroides ATCC 19247 and Nocardia cyriacigeorgica DSM 44484.</title>
        <authorList>
            <person name="Vautrin F."/>
            <person name="Bergeron E."/>
            <person name="Dubost A."/>
            <person name="Abrouk D."/>
            <person name="Rodriguez Nava V."/>
            <person name="Pujic P."/>
        </authorList>
    </citation>
    <scope>NUCLEOTIDE SEQUENCE [LARGE SCALE GENOMIC DNA]</scope>
    <source>
        <strain evidence="2 5">EML 1456</strain>
    </source>
</reference>
<evidence type="ECO:0000313" key="3">
    <source>
        <dbReference type="EMBL" id="VFA98938.1"/>
    </source>
</evidence>
<dbReference type="Gene3D" id="1.25.40.10">
    <property type="entry name" value="Tetratricopeptide repeat domain"/>
    <property type="match status" value="1"/>
</dbReference>
<protein>
    <submittedName>
        <fullName evidence="3">ATP-dependent transcriptional regulator</fullName>
    </submittedName>
    <submittedName>
        <fullName evidence="2">Helix-turn-helix transcriptional regulator</fullName>
    </submittedName>
</protein>
<proteinExistence type="predicted"/>
<dbReference type="CDD" id="cd00093">
    <property type="entry name" value="HTH_XRE"/>
    <property type="match status" value="1"/>
</dbReference>
<evidence type="ECO:0000313" key="5">
    <source>
        <dbReference type="Proteomes" id="UP000308349"/>
    </source>
</evidence>
<dbReference type="GO" id="GO:0003677">
    <property type="term" value="F:DNA binding"/>
    <property type="evidence" value="ECO:0007669"/>
    <property type="project" value="InterPro"/>
</dbReference>
<name>A0A4U8WAZ9_9NOCA</name>
<dbReference type="EMBL" id="LR215973">
    <property type="protein sequence ID" value="VFA98938.1"/>
    <property type="molecule type" value="Genomic_DNA"/>
</dbReference>
<dbReference type="AlphaFoldDB" id="A0A4U8WAZ9"/>
<dbReference type="Proteomes" id="UP000290439">
    <property type="component" value="Chromosome"/>
</dbReference>
<dbReference type="RefSeq" id="WP_081505456.1">
    <property type="nucleotide sequence ID" value="NZ_JADLQD010000001.1"/>
</dbReference>
<evidence type="ECO:0000313" key="4">
    <source>
        <dbReference type="Proteomes" id="UP000290439"/>
    </source>
</evidence>
<organism evidence="3 4">
    <name type="scientific">Nocardia cyriacigeorgica</name>
    <dbReference type="NCBI Taxonomy" id="135487"/>
    <lineage>
        <taxon>Bacteria</taxon>
        <taxon>Bacillati</taxon>
        <taxon>Actinomycetota</taxon>
        <taxon>Actinomycetes</taxon>
        <taxon>Mycobacteriales</taxon>
        <taxon>Nocardiaceae</taxon>
        <taxon>Nocardia</taxon>
    </lineage>
</organism>
<dbReference type="EMBL" id="VBUU01000037">
    <property type="protein sequence ID" value="TLF97859.1"/>
    <property type="molecule type" value="Genomic_DNA"/>
</dbReference>
<dbReference type="PROSITE" id="PS50943">
    <property type="entry name" value="HTH_CROC1"/>
    <property type="match status" value="1"/>
</dbReference>
<reference evidence="3 4" key="1">
    <citation type="submission" date="2019-02" db="EMBL/GenBank/DDBJ databases">
        <authorList>
            <consortium name="Pathogen Informatics"/>
        </authorList>
    </citation>
    <scope>NUCLEOTIDE SEQUENCE [LARGE SCALE GENOMIC DNA]</scope>
    <source>
        <strain evidence="3 4">3012STDY6756504</strain>
    </source>
</reference>
<dbReference type="OrthoDB" id="4498779at2"/>
<dbReference type="SUPFAM" id="SSF47413">
    <property type="entry name" value="lambda repressor-like DNA-binding domains"/>
    <property type="match status" value="1"/>
</dbReference>
<dbReference type="Pfam" id="PF13560">
    <property type="entry name" value="HTH_31"/>
    <property type="match status" value="1"/>
</dbReference>
<dbReference type="Gene3D" id="1.10.260.40">
    <property type="entry name" value="lambda repressor-like DNA-binding domains"/>
    <property type="match status" value="1"/>
</dbReference>
<dbReference type="InterPro" id="IPR010982">
    <property type="entry name" value="Lambda_DNA-bd_dom_sf"/>
</dbReference>
<dbReference type="SUPFAM" id="SSF48452">
    <property type="entry name" value="TPR-like"/>
    <property type="match status" value="1"/>
</dbReference>
<dbReference type="SMART" id="SM00530">
    <property type="entry name" value="HTH_XRE"/>
    <property type="match status" value="1"/>
</dbReference>
<dbReference type="InterPro" id="IPR001387">
    <property type="entry name" value="Cro/C1-type_HTH"/>
</dbReference>
<dbReference type="Proteomes" id="UP000308349">
    <property type="component" value="Unassembled WGS sequence"/>
</dbReference>
<sequence length="429" mass="45364">MHETQSTLGSMLGKARLDAGMTQQAVASQCRVSRSYIAHIEAGRATPPDRRFWMAADAAVRAGGTLVSAYDAHTGRRFTVDPNPADLHLSLDLKAWIDMNRRELLSFLAAAGTLPAAAVLAGLDEPERARLGYALGGRVDEAAIRQLEAVCDVTAQQYEAFGPRAVAAIRRGQAELVETLLPDCPSKLKPRLHAVRASLARVIGWQAYDAGDIRTATTHYEVARKAADDAGDPALTALVLCNASLAATRDGRPGLGVDHATAAHWWATRAGDRLLAAYALDMAAEAHAERGDARETRSALAEADDLVHTAESDMPSWVFDRAIHAGFASECLVKLGDRQPAVDAARDCVDLIDPAYALSRGFADIGLAAALCHAGDIDEAAALTRTTSTVATAYGSPRLATEVHATHTALRAAAPNSTAVRELDAALAV</sequence>
<evidence type="ECO:0000259" key="1">
    <source>
        <dbReference type="PROSITE" id="PS50943"/>
    </source>
</evidence>
<evidence type="ECO:0000313" key="2">
    <source>
        <dbReference type="EMBL" id="TLF97859.1"/>
    </source>
</evidence>